<keyword evidence="3" id="KW-0520">NAD</keyword>
<reference evidence="9" key="1">
    <citation type="submission" date="2021-06" db="EMBL/GenBank/DDBJ databases">
        <authorList>
            <person name="Kallberg Y."/>
            <person name="Tangrot J."/>
            <person name="Rosling A."/>
        </authorList>
    </citation>
    <scope>NUCLEOTIDE SEQUENCE</scope>
    <source>
        <strain evidence="9">MT106</strain>
    </source>
</reference>
<dbReference type="Proteomes" id="UP000789831">
    <property type="component" value="Unassembled WGS sequence"/>
</dbReference>
<evidence type="ECO:0000256" key="1">
    <source>
        <dbReference type="ARBA" id="ARBA00009986"/>
    </source>
</evidence>
<sequence length="511" mass="57411">MTLEYTNAEDLPEIVADLRKTFSKNLTKPIAYRKQQLKQLYSLIEENEELIFDAVAKDFRKPRTEAWIGETALLKADIIEFFNKLDEWTKPQIVETSIAYKFNKCYIAKEPIGTVLIIGTWNYPVLLALAPFVGAVAAGCTAICKPSEVATHSAKLLGELFPKYLDHNAYRIVQAGPEGTVKLLEQKFDHIFYTGSTVVGKKIMEAAVKNLTPVTLELGGKSPAIVANDANILLAAKRIIWGKIYNCGQTCIAPDYIICEKSVQTALLESIPKVLEEFLGDDIKQSKDYARIVNHRHFDRLQKMLLSSKGKLSIGGDSDRNDFYIAPTVLADVPKDDSLMQEEIFGPILPIVVVDSIDEAIEFVNNREIPLALYPFTSSKKLAKHILDNTQSGGACVNDCILHFAIPTLPFGGKGNSGMGNYHGKKSFDTFTHERSTLETPYYVERLLGSRYPPYTNSKVWFLRLLLNVRPNFPRNTWSSWVRHVFAKILKFAVCLSVLSYFFRRPLGLIA</sequence>
<dbReference type="GO" id="GO:0006081">
    <property type="term" value="P:aldehyde metabolic process"/>
    <property type="evidence" value="ECO:0007669"/>
    <property type="project" value="InterPro"/>
</dbReference>
<dbReference type="InterPro" id="IPR029510">
    <property type="entry name" value="Ald_DH_CS_GLU"/>
</dbReference>
<dbReference type="AlphaFoldDB" id="A0A9N9CD16"/>
<evidence type="ECO:0000313" key="9">
    <source>
        <dbReference type="EMBL" id="CAG8597458.1"/>
    </source>
</evidence>
<keyword evidence="10" id="KW-1185">Reference proteome</keyword>
<dbReference type="OrthoDB" id="440325at2759"/>
<dbReference type="Pfam" id="PF00171">
    <property type="entry name" value="Aldedh"/>
    <property type="match status" value="1"/>
</dbReference>
<feature type="domain" description="Aldehyde dehydrogenase" evidence="8">
    <location>
        <begin position="4"/>
        <end position="435"/>
    </location>
</feature>
<dbReference type="InterPro" id="IPR016162">
    <property type="entry name" value="Ald_DH_N"/>
</dbReference>
<dbReference type="Gene3D" id="3.40.309.10">
    <property type="entry name" value="Aldehyde Dehydrogenase, Chain A, domain 2"/>
    <property type="match status" value="1"/>
</dbReference>
<evidence type="ECO:0000313" key="10">
    <source>
        <dbReference type="Proteomes" id="UP000789831"/>
    </source>
</evidence>
<dbReference type="PANTHER" id="PTHR43570">
    <property type="entry name" value="ALDEHYDE DEHYDROGENASE"/>
    <property type="match status" value="1"/>
</dbReference>
<dbReference type="GO" id="GO:0004029">
    <property type="term" value="F:aldehyde dehydrogenase (NAD+) activity"/>
    <property type="evidence" value="ECO:0007669"/>
    <property type="project" value="TreeGrafter"/>
</dbReference>
<dbReference type="PIRSF" id="PIRSF036492">
    <property type="entry name" value="ALDH"/>
    <property type="match status" value="1"/>
</dbReference>
<feature type="active site" evidence="5">
    <location>
        <position position="251"/>
    </location>
</feature>
<organism evidence="9 10">
    <name type="scientific">Ambispora gerdemannii</name>
    <dbReference type="NCBI Taxonomy" id="144530"/>
    <lineage>
        <taxon>Eukaryota</taxon>
        <taxon>Fungi</taxon>
        <taxon>Fungi incertae sedis</taxon>
        <taxon>Mucoromycota</taxon>
        <taxon>Glomeromycotina</taxon>
        <taxon>Glomeromycetes</taxon>
        <taxon>Archaeosporales</taxon>
        <taxon>Ambisporaceae</taxon>
        <taxon>Ambispora</taxon>
    </lineage>
</organism>
<evidence type="ECO:0000256" key="4">
    <source>
        <dbReference type="PIRNR" id="PIRNR036492"/>
    </source>
</evidence>
<feature type="active site" evidence="5 6">
    <location>
        <position position="217"/>
    </location>
</feature>
<evidence type="ECO:0000256" key="7">
    <source>
        <dbReference type="RuleBase" id="RU003345"/>
    </source>
</evidence>
<comment type="caution">
    <text evidence="9">The sequence shown here is derived from an EMBL/GenBank/DDBJ whole genome shotgun (WGS) entry which is preliminary data.</text>
</comment>
<evidence type="ECO:0000256" key="3">
    <source>
        <dbReference type="ARBA" id="ARBA00023027"/>
    </source>
</evidence>
<protein>
    <recommendedName>
        <fullName evidence="4">Aldehyde dehydrogenase</fullName>
    </recommendedName>
</protein>
<dbReference type="InterPro" id="IPR012394">
    <property type="entry name" value="Aldehyde_DH_NAD(P)"/>
</dbReference>
<evidence type="ECO:0000256" key="5">
    <source>
        <dbReference type="PIRSR" id="PIRSR036492-1"/>
    </source>
</evidence>
<evidence type="ECO:0000256" key="2">
    <source>
        <dbReference type="ARBA" id="ARBA00023002"/>
    </source>
</evidence>
<dbReference type="FunFam" id="3.40.309.10:FF:000003">
    <property type="entry name" value="Aldehyde dehydrogenase"/>
    <property type="match status" value="1"/>
</dbReference>
<dbReference type="PANTHER" id="PTHR43570:SF16">
    <property type="entry name" value="ALDEHYDE DEHYDROGENASE TYPE III, ISOFORM Q"/>
    <property type="match status" value="1"/>
</dbReference>
<dbReference type="InterPro" id="IPR016161">
    <property type="entry name" value="Ald_DH/histidinol_DH"/>
</dbReference>
<accession>A0A9N9CD16</accession>
<proteinExistence type="inferred from homology"/>
<gene>
    <name evidence="9" type="ORF">AGERDE_LOCUS8923</name>
</gene>
<dbReference type="InterPro" id="IPR015590">
    <property type="entry name" value="Aldehyde_DH_dom"/>
</dbReference>
<comment type="similarity">
    <text evidence="1 4 7">Belongs to the aldehyde dehydrogenase family.</text>
</comment>
<dbReference type="InterPro" id="IPR016163">
    <property type="entry name" value="Ald_DH_C"/>
</dbReference>
<evidence type="ECO:0000259" key="8">
    <source>
        <dbReference type="Pfam" id="PF00171"/>
    </source>
</evidence>
<dbReference type="PROSITE" id="PS00687">
    <property type="entry name" value="ALDEHYDE_DEHYDR_GLU"/>
    <property type="match status" value="1"/>
</dbReference>
<dbReference type="EMBL" id="CAJVPL010002051">
    <property type="protein sequence ID" value="CAG8597458.1"/>
    <property type="molecule type" value="Genomic_DNA"/>
</dbReference>
<dbReference type="Gene3D" id="3.40.605.10">
    <property type="entry name" value="Aldehyde Dehydrogenase, Chain A, domain 1"/>
    <property type="match status" value="1"/>
</dbReference>
<name>A0A9N9CD16_9GLOM</name>
<evidence type="ECO:0000256" key="6">
    <source>
        <dbReference type="PROSITE-ProRule" id="PRU10007"/>
    </source>
</evidence>
<dbReference type="GO" id="GO:0005737">
    <property type="term" value="C:cytoplasm"/>
    <property type="evidence" value="ECO:0007669"/>
    <property type="project" value="TreeGrafter"/>
</dbReference>
<dbReference type="SUPFAM" id="SSF53720">
    <property type="entry name" value="ALDH-like"/>
    <property type="match status" value="1"/>
</dbReference>
<dbReference type="FunFam" id="3.40.605.10:FF:000004">
    <property type="entry name" value="Aldehyde dehydrogenase"/>
    <property type="match status" value="1"/>
</dbReference>
<keyword evidence="2 4" id="KW-0560">Oxidoreductase</keyword>